<keyword evidence="2" id="KW-1185">Reference proteome</keyword>
<gene>
    <name evidence="1" type="ORF">PAXRUDRAFT_180721</name>
</gene>
<sequence>MKGPWHGRNLRAWAKHYINDRTALPTHRFGKSNISRIHDESLAADIKTHLQSIGKYVRAQDIVDYLHDPEVQQRHGFRKSISLATAQRWMQELGYRWGKEPKGQYLDGHEREDVVTYRQQNFLPAWAALQSCMRCWKEGNVLMENVTSDAPERRVVAWFHDESTFYANDRRKIRWVHQSEGAIPQPKGEGASLMVAHFVSADYGWLESPDGTESARVLFKAGKQRDGYYTNDDIIKQTQKAMDILKKWHYPDDDHILIFDNALIHLK</sequence>
<reference evidence="1 2" key="1">
    <citation type="submission" date="2014-04" db="EMBL/GenBank/DDBJ databases">
        <authorList>
            <consortium name="DOE Joint Genome Institute"/>
            <person name="Kuo A."/>
            <person name="Kohler A."/>
            <person name="Jargeat P."/>
            <person name="Nagy L.G."/>
            <person name="Floudas D."/>
            <person name="Copeland A."/>
            <person name="Barry K.W."/>
            <person name="Cichocki N."/>
            <person name="Veneault-Fourrey C."/>
            <person name="LaButti K."/>
            <person name="Lindquist E.A."/>
            <person name="Lipzen A."/>
            <person name="Lundell T."/>
            <person name="Morin E."/>
            <person name="Murat C."/>
            <person name="Sun H."/>
            <person name="Tunlid A."/>
            <person name="Henrissat B."/>
            <person name="Grigoriev I.V."/>
            <person name="Hibbett D.S."/>
            <person name="Martin F."/>
            <person name="Nordberg H.P."/>
            <person name="Cantor M.N."/>
            <person name="Hua S.X."/>
        </authorList>
    </citation>
    <scope>NUCLEOTIDE SEQUENCE [LARGE SCALE GENOMIC DNA]</scope>
    <source>
        <strain evidence="1 2">Ve08.2h10</strain>
    </source>
</reference>
<dbReference type="AlphaFoldDB" id="A0A0D0D6C9"/>
<dbReference type="PANTHER" id="PTHR35871:SF1">
    <property type="entry name" value="CXC1-LIKE CYSTEINE CLUSTER ASSOCIATED WITH KDZ TRANSPOSASES DOMAIN-CONTAINING PROTEIN"/>
    <property type="match status" value="1"/>
</dbReference>
<organism evidence="1 2">
    <name type="scientific">Paxillus rubicundulus Ve08.2h10</name>
    <dbReference type="NCBI Taxonomy" id="930991"/>
    <lineage>
        <taxon>Eukaryota</taxon>
        <taxon>Fungi</taxon>
        <taxon>Dikarya</taxon>
        <taxon>Basidiomycota</taxon>
        <taxon>Agaricomycotina</taxon>
        <taxon>Agaricomycetes</taxon>
        <taxon>Agaricomycetidae</taxon>
        <taxon>Boletales</taxon>
        <taxon>Paxilineae</taxon>
        <taxon>Paxillaceae</taxon>
        <taxon>Paxillus</taxon>
    </lineage>
</organism>
<evidence type="ECO:0000313" key="1">
    <source>
        <dbReference type="EMBL" id="KIK72415.1"/>
    </source>
</evidence>
<protein>
    <submittedName>
        <fullName evidence="1">Uncharacterized protein</fullName>
    </submittedName>
</protein>
<dbReference type="HOGENOM" id="CLU_005726_2_2_1"/>
<evidence type="ECO:0000313" key="2">
    <source>
        <dbReference type="Proteomes" id="UP000054538"/>
    </source>
</evidence>
<accession>A0A0D0D6C9</accession>
<dbReference type="InParanoid" id="A0A0D0D6C9"/>
<dbReference type="PANTHER" id="PTHR35871">
    <property type="entry name" value="EXPRESSED PROTEIN"/>
    <property type="match status" value="1"/>
</dbReference>
<feature type="non-terminal residue" evidence="1">
    <location>
        <position position="267"/>
    </location>
</feature>
<proteinExistence type="predicted"/>
<dbReference type="GO" id="GO:0003676">
    <property type="term" value="F:nucleic acid binding"/>
    <property type="evidence" value="ECO:0007669"/>
    <property type="project" value="InterPro"/>
</dbReference>
<dbReference type="STRING" id="930991.A0A0D0D6C9"/>
<name>A0A0D0D6C9_9AGAM</name>
<reference evidence="2" key="2">
    <citation type="submission" date="2015-01" db="EMBL/GenBank/DDBJ databases">
        <title>Evolutionary Origins and Diversification of the Mycorrhizal Mutualists.</title>
        <authorList>
            <consortium name="DOE Joint Genome Institute"/>
            <consortium name="Mycorrhizal Genomics Consortium"/>
            <person name="Kohler A."/>
            <person name="Kuo A."/>
            <person name="Nagy L.G."/>
            <person name="Floudas D."/>
            <person name="Copeland A."/>
            <person name="Barry K.W."/>
            <person name="Cichocki N."/>
            <person name="Veneault-Fourrey C."/>
            <person name="LaButti K."/>
            <person name="Lindquist E.A."/>
            <person name="Lipzen A."/>
            <person name="Lundell T."/>
            <person name="Morin E."/>
            <person name="Murat C."/>
            <person name="Riley R."/>
            <person name="Ohm R."/>
            <person name="Sun H."/>
            <person name="Tunlid A."/>
            <person name="Henrissat B."/>
            <person name="Grigoriev I.V."/>
            <person name="Hibbett D.S."/>
            <person name="Martin F."/>
        </authorList>
    </citation>
    <scope>NUCLEOTIDE SEQUENCE [LARGE SCALE GENOMIC DNA]</scope>
    <source>
        <strain evidence="2">Ve08.2h10</strain>
    </source>
</reference>
<dbReference type="InterPro" id="IPR036397">
    <property type="entry name" value="RNaseH_sf"/>
</dbReference>
<dbReference type="OrthoDB" id="6511194at2759"/>
<dbReference type="Proteomes" id="UP000054538">
    <property type="component" value="Unassembled WGS sequence"/>
</dbReference>
<dbReference type="Gene3D" id="3.30.420.10">
    <property type="entry name" value="Ribonuclease H-like superfamily/Ribonuclease H"/>
    <property type="match status" value="1"/>
</dbReference>
<dbReference type="EMBL" id="KN830859">
    <property type="protein sequence ID" value="KIK72415.1"/>
    <property type="molecule type" value="Genomic_DNA"/>
</dbReference>